<dbReference type="Proteomes" id="UP001165082">
    <property type="component" value="Unassembled WGS sequence"/>
</dbReference>
<protein>
    <submittedName>
        <fullName evidence="2">Uncharacterized protein</fullName>
    </submittedName>
</protein>
<evidence type="ECO:0000313" key="3">
    <source>
        <dbReference type="Proteomes" id="UP001165082"/>
    </source>
</evidence>
<name>A0A9W7E7C4_9STRA</name>
<keyword evidence="3" id="KW-1185">Reference proteome</keyword>
<evidence type="ECO:0000313" key="2">
    <source>
        <dbReference type="EMBL" id="GMH68672.1"/>
    </source>
</evidence>
<sequence length="92" mass="10303">MKELAALRFEQTATKSSLDIANAKISRLEAAFRVISSSFNVPEVLEYLDETPLVSPPQKGKRENTAVVKRENGETAENSIVNIEHTKKMQRT</sequence>
<feature type="compositionally biased region" description="Basic and acidic residues" evidence="1">
    <location>
        <begin position="60"/>
        <end position="73"/>
    </location>
</feature>
<dbReference type="EMBL" id="BRXZ01002717">
    <property type="protein sequence ID" value="GMH68672.1"/>
    <property type="molecule type" value="Genomic_DNA"/>
</dbReference>
<gene>
    <name evidence="2" type="ORF">TrRE_jg12166</name>
</gene>
<evidence type="ECO:0000256" key="1">
    <source>
        <dbReference type="SAM" id="MobiDB-lite"/>
    </source>
</evidence>
<dbReference type="AlphaFoldDB" id="A0A9W7E7C4"/>
<accession>A0A9W7E7C4</accession>
<comment type="caution">
    <text evidence="2">The sequence shown here is derived from an EMBL/GenBank/DDBJ whole genome shotgun (WGS) entry which is preliminary data.</text>
</comment>
<organism evidence="2 3">
    <name type="scientific">Triparma retinervis</name>
    <dbReference type="NCBI Taxonomy" id="2557542"/>
    <lineage>
        <taxon>Eukaryota</taxon>
        <taxon>Sar</taxon>
        <taxon>Stramenopiles</taxon>
        <taxon>Ochrophyta</taxon>
        <taxon>Bolidophyceae</taxon>
        <taxon>Parmales</taxon>
        <taxon>Triparmaceae</taxon>
        <taxon>Triparma</taxon>
    </lineage>
</organism>
<feature type="region of interest" description="Disordered" evidence="1">
    <location>
        <begin position="54"/>
        <end position="92"/>
    </location>
</feature>
<reference evidence="2" key="1">
    <citation type="submission" date="2022-07" db="EMBL/GenBank/DDBJ databases">
        <title>Genome analysis of Parmales, a sister group of diatoms, reveals the evolutionary specialization of diatoms from phago-mixotrophs to photoautotrophs.</title>
        <authorList>
            <person name="Ban H."/>
            <person name="Sato S."/>
            <person name="Yoshikawa S."/>
            <person name="Kazumasa Y."/>
            <person name="Nakamura Y."/>
            <person name="Ichinomiya M."/>
            <person name="Saitoh K."/>
            <person name="Sato N."/>
            <person name="Blanc-Mathieu R."/>
            <person name="Endo H."/>
            <person name="Kuwata A."/>
            <person name="Ogata H."/>
        </authorList>
    </citation>
    <scope>NUCLEOTIDE SEQUENCE</scope>
</reference>
<proteinExistence type="predicted"/>